<dbReference type="InterPro" id="IPR036028">
    <property type="entry name" value="SH3-like_dom_sf"/>
</dbReference>
<dbReference type="SMART" id="SM00326">
    <property type="entry name" value="SH3"/>
    <property type="match status" value="1"/>
</dbReference>
<evidence type="ECO:0000313" key="4">
    <source>
        <dbReference type="EMBL" id="WFD27351.1"/>
    </source>
</evidence>
<evidence type="ECO:0000256" key="1">
    <source>
        <dbReference type="ARBA" id="ARBA00022443"/>
    </source>
</evidence>
<organism evidence="4 5">
    <name type="scientific">Malassezia nana</name>
    <dbReference type="NCBI Taxonomy" id="180528"/>
    <lineage>
        <taxon>Eukaryota</taxon>
        <taxon>Fungi</taxon>
        <taxon>Dikarya</taxon>
        <taxon>Basidiomycota</taxon>
        <taxon>Ustilaginomycotina</taxon>
        <taxon>Malasseziomycetes</taxon>
        <taxon>Malasseziales</taxon>
        <taxon>Malasseziaceae</taxon>
        <taxon>Malassezia</taxon>
    </lineage>
</organism>
<dbReference type="Gene3D" id="2.30.30.40">
    <property type="entry name" value="SH3 Domains"/>
    <property type="match status" value="1"/>
</dbReference>
<keyword evidence="5" id="KW-1185">Reference proteome</keyword>
<feature type="domain" description="SH3" evidence="3">
    <location>
        <begin position="87"/>
        <end position="148"/>
    </location>
</feature>
<evidence type="ECO:0000313" key="5">
    <source>
        <dbReference type="Proteomes" id="UP001213623"/>
    </source>
</evidence>
<dbReference type="InterPro" id="IPR001452">
    <property type="entry name" value="SH3_domain"/>
</dbReference>
<evidence type="ECO:0000259" key="3">
    <source>
        <dbReference type="PROSITE" id="PS50002"/>
    </source>
</evidence>
<dbReference type="Pfam" id="PF00018">
    <property type="entry name" value="SH3_1"/>
    <property type="match status" value="1"/>
</dbReference>
<proteinExistence type="predicted"/>
<keyword evidence="1 2" id="KW-0728">SH3 domain</keyword>
<dbReference type="Proteomes" id="UP001213623">
    <property type="component" value="Chromosome 4"/>
</dbReference>
<accession>A0AAF0J2Q5</accession>
<name>A0AAF0J2Q5_9BASI</name>
<gene>
    <name evidence="4" type="ORF">MNAN1_002347</name>
</gene>
<protein>
    <recommendedName>
        <fullName evidence="3">SH3 domain-containing protein</fullName>
    </recommendedName>
</protein>
<sequence>MSSIKPVIDLDAEAVVSSPESLEASLNPPLSIYAAQMQAPDTKSQNQGAYEAELALSGVLRILDFAFDVHDERYFGYGSVIPSKGLPPSQHYVAIYDFTPEADNELPLQAGMPVEAFPPEKDGWILAKDPDHPEKCGLVPYTYLQPVG</sequence>
<dbReference type="EMBL" id="CP119895">
    <property type="protein sequence ID" value="WFD27351.1"/>
    <property type="molecule type" value="Genomic_DNA"/>
</dbReference>
<dbReference type="SUPFAM" id="SSF50044">
    <property type="entry name" value="SH3-domain"/>
    <property type="match status" value="1"/>
</dbReference>
<evidence type="ECO:0000256" key="2">
    <source>
        <dbReference type="PROSITE-ProRule" id="PRU00192"/>
    </source>
</evidence>
<dbReference type="AlphaFoldDB" id="A0AAF0J2Q5"/>
<reference evidence="4" key="1">
    <citation type="submission" date="2023-03" db="EMBL/GenBank/DDBJ databases">
        <title>Mating type loci evolution in Malassezia.</title>
        <authorList>
            <person name="Coelho M.A."/>
        </authorList>
    </citation>
    <scope>NUCLEOTIDE SEQUENCE</scope>
    <source>
        <strain evidence="4">CBS 9557</strain>
    </source>
</reference>
<dbReference type="PROSITE" id="PS50002">
    <property type="entry name" value="SH3"/>
    <property type="match status" value="1"/>
</dbReference>